<reference evidence="2 3" key="1">
    <citation type="submission" date="2020-08" db="EMBL/GenBank/DDBJ databases">
        <title>Edaphobacter telluris sp. nov. and Acidobacterium dinghuensis sp. nov., two acidobacteria isolated from forest soil.</title>
        <authorList>
            <person name="Fu J."/>
            <person name="Qiu L."/>
        </authorList>
    </citation>
    <scope>NUCLEOTIDE SEQUENCE [LARGE SCALE GENOMIC DNA]</scope>
    <source>
        <strain evidence="2">4Y35</strain>
    </source>
</reference>
<evidence type="ECO:0000256" key="1">
    <source>
        <dbReference type="SAM" id="Phobius"/>
    </source>
</evidence>
<evidence type="ECO:0000313" key="3">
    <source>
        <dbReference type="Proteomes" id="UP000515312"/>
    </source>
</evidence>
<feature type="transmembrane region" description="Helical" evidence="1">
    <location>
        <begin position="35"/>
        <end position="68"/>
    </location>
</feature>
<dbReference type="Proteomes" id="UP000515312">
    <property type="component" value="Chromosome"/>
</dbReference>
<sequence>MQAFEQVCPKCGRPVPPTPLARPQMYSRVQRHVQTVAILWMVWAAWSVVGWLIALPFVAGVFGGWGVWGHGSHHYYTFGPGFPFPNTMWIPGFITALVFGRALLAFITGIGLLRRATWARTLGIVTAFLTLIKPLTGTALSIYTLWVLLPAPSGQEYEQIAVP</sequence>
<keyword evidence="3" id="KW-1185">Reference proteome</keyword>
<evidence type="ECO:0000313" key="2">
    <source>
        <dbReference type="EMBL" id="QNI31603.1"/>
    </source>
</evidence>
<organism evidence="2 3">
    <name type="scientific">Alloacidobacterium dinghuense</name>
    <dbReference type="NCBI Taxonomy" id="2763107"/>
    <lineage>
        <taxon>Bacteria</taxon>
        <taxon>Pseudomonadati</taxon>
        <taxon>Acidobacteriota</taxon>
        <taxon>Terriglobia</taxon>
        <taxon>Terriglobales</taxon>
        <taxon>Acidobacteriaceae</taxon>
        <taxon>Alloacidobacterium</taxon>
    </lineage>
</organism>
<keyword evidence="1" id="KW-0812">Transmembrane</keyword>
<dbReference type="EMBL" id="CP060394">
    <property type="protein sequence ID" value="QNI31603.1"/>
    <property type="molecule type" value="Genomic_DNA"/>
</dbReference>
<keyword evidence="1" id="KW-0472">Membrane</keyword>
<dbReference type="RefSeq" id="WP_186742382.1">
    <property type="nucleotide sequence ID" value="NZ_CP060394.1"/>
</dbReference>
<feature type="transmembrane region" description="Helical" evidence="1">
    <location>
        <begin position="88"/>
        <end position="113"/>
    </location>
</feature>
<protein>
    <submittedName>
        <fullName evidence="2">Uncharacterized protein</fullName>
    </submittedName>
</protein>
<dbReference type="KEGG" id="adin:H7849_21450"/>
<proteinExistence type="predicted"/>
<name>A0A7G8BGD3_9BACT</name>
<gene>
    <name evidence="2" type="ORF">H7849_21450</name>
</gene>
<dbReference type="AlphaFoldDB" id="A0A7G8BGD3"/>
<feature type="transmembrane region" description="Helical" evidence="1">
    <location>
        <begin position="125"/>
        <end position="149"/>
    </location>
</feature>
<keyword evidence="1" id="KW-1133">Transmembrane helix</keyword>
<accession>A0A7G8BGD3</accession>